<evidence type="ECO:0000313" key="1">
    <source>
        <dbReference type="EMBL" id="VVB00177.1"/>
    </source>
</evidence>
<name>A0A565BG78_9BRAS</name>
<dbReference type="EMBL" id="CABITT030000004">
    <property type="protein sequence ID" value="VVB00177.1"/>
    <property type="molecule type" value="Genomic_DNA"/>
</dbReference>
<dbReference type="Proteomes" id="UP000489600">
    <property type="component" value="Unassembled WGS sequence"/>
</dbReference>
<comment type="caution">
    <text evidence="1">The sequence shown here is derived from an EMBL/GenBank/DDBJ whole genome shotgun (WGS) entry which is preliminary data.</text>
</comment>
<proteinExistence type="predicted"/>
<organism evidence="1 2">
    <name type="scientific">Arabis nemorensis</name>
    <dbReference type="NCBI Taxonomy" id="586526"/>
    <lineage>
        <taxon>Eukaryota</taxon>
        <taxon>Viridiplantae</taxon>
        <taxon>Streptophyta</taxon>
        <taxon>Embryophyta</taxon>
        <taxon>Tracheophyta</taxon>
        <taxon>Spermatophyta</taxon>
        <taxon>Magnoliopsida</taxon>
        <taxon>eudicotyledons</taxon>
        <taxon>Gunneridae</taxon>
        <taxon>Pentapetalae</taxon>
        <taxon>rosids</taxon>
        <taxon>malvids</taxon>
        <taxon>Brassicales</taxon>
        <taxon>Brassicaceae</taxon>
        <taxon>Arabideae</taxon>
        <taxon>Arabis</taxon>
    </lineage>
</organism>
<reference evidence="1" key="1">
    <citation type="submission" date="2019-07" db="EMBL/GenBank/DDBJ databases">
        <authorList>
            <person name="Dittberner H."/>
        </authorList>
    </citation>
    <scope>NUCLEOTIDE SEQUENCE [LARGE SCALE GENOMIC DNA]</scope>
</reference>
<accession>A0A565BG78</accession>
<evidence type="ECO:0008006" key="3">
    <source>
        <dbReference type="Google" id="ProtNLM"/>
    </source>
</evidence>
<protein>
    <recommendedName>
        <fullName evidence="3">LSM domain-containing protein</fullName>
    </recommendedName>
</protein>
<sequence length="76" mass="8545">MSKSQPLCSVISVVFHHGVIATPISKFSFCDFVGQDNLRMSKTKLNAYTMVVGILCRFDQFMNLVVEKADNEMVLN</sequence>
<dbReference type="AlphaFoldDB" id="A0A565BG78"/>
<gene>
    <name evidence="1" type="ORF">ANE_LOCUS10621</name>
</gene>
<keyword evidence="2" id="KW-1185">Reference proteome</keyword>
<evidence type="ECO:0000313" key="2">
    <source>
        <dbReference type="Proteomes" id="UP000489600"/>
    </source>
</evidence>